<sequence>MEKKAVGSLPLPPPPPIIPPTVKPEKLDTPERSIISRRGFGSAGRRISLLTNHFKVSVKYPNEIFYQYSVSISSEDKGVENKGIGRKIIDKLYQTYSSELAGKKFAYDGEKPLYTVGPLPQNISEFTVVLEESFAKRPPHNGSPSESSKRSKRSFQSKSFNVEINALRVLDIILRQQAANRGCLLVRQSFFHDDSRNFTNVGGGVTGCRGFHSSFRPTHGGLSLNMDVSTTMILTPGPVIDFLLANQNAREPRNIDWAKAKKMLKNMRVKTRHSNMEFKIIGLSEKPCNQQFFSLKVRNADGGYGGEALEITVYDYFTKHRNIELTYSAFMPCLDVGRPKRPNYLPLENIIIPSLSLLLDHGASITIR</sequence>
<evidence type="ECO:0000313" key="1">
    <source>
        <dbReference type="EMBL" id="KAI7993599.1"/>
    </source>
</evidence>
<dbReference type="Proteomes" id="UP001060215">
    <property type="component" value="Chromosome 12"/>
</dbReference>
<protein>
    <submittedName>
        <fullName evidence="1">Protein argonaute 16</fullName>
    </submittedName>
</protein>
<dbReference type="EMBL" id="CM045769">
    <property type="protein sequence ID" value="KAI7993599.1"/>
    <property type="molecule type" value="Genomic_DNA"/>
</dbReference>
<proteinExistence type="predicted"/>
<name>A0ACC0FYG7_9ERIC</name>
<gene>
    <name evidence="1" type="ORF">LOK49_LG11G00311</name>
</gene>
<accession>A0ACC0FYG7</accession>
<reference evidence="1 2" key="1">
    <citation type="journal article" date="2022" name="Plant J.">
        <title>Chromosome-level genome of Camellia lanceoleosa provides a valuable resource for understanding genome evolution and self-incompatibility.</title>
        <authorList>
            <person name="Gong W."/>
            <person name="Xiao S."/>
            <person name="Wang L."/>
            <person name="Liao Z."/>
            <person name="Chang Y."/>
            <person name="Mo W."/>
            <person name="Hu G."/>
            <person name="Li W."/>
            <person name="Zhao G."/>
            <person name="Zhu H."/>
            <person name="Hu X."/>
            <person name="Ji K."/>
            <person name="Xiang X."/>
            <person name="Song Q."/>
            <person name="Yuan D."/>
            <person name="Jin S."/>
            <person name="Zhang L."/>
        </authorList>
    </citation>
    <scope>NUCLEOTIDE SEQUENCE [LARGE SCALE GENOMIC DNA]</scope>
    <source>
        <strain evidence="1">SQ_2022a</strain>
    </source>
</reference>
<evidence type="ECO:0000313" key="2">
    <source>
        <dbReference type="Proteomes" id="UP001060215"/>
    </source>
</evidence>
<comment type="caution">
    <text evidence="1">The sequence shown here is derived from an EMBL/GenBank/DDBJ whole genome shotgun (WGS) entry which is preliminary data.</text>
</comment>
<keyword evidence="2" id="KW-1185">Reference proteome</keyword>
<organism evidence="1 2">
    <name type="scientific">Camellia lanceoleosa</name>
    <dbReference type="NCBI Taxonomy" id="1840588"/>
    <lineage>
        <taxon>Eukaryota</taxon>
        <taxon>Viridiplantae</taxon>
        <taxon>Streptophyta</taxon>
        <taxon>Embryophyta</taxon>
        <taxon>Tracheophyta</taxon>
        <taxon>Spermatophyta</taxon>
        <taxon>Magnoliopsida</taxon>
        <taxon>eudicotyledons</taxon>
        <taxon>Gunneridae</taxon>
        <taxon>Pentapetalae</taxon>
        <taxon>asterids</taxon>
        <taxon>Ericales</taxon>
        <taxon>Theaceae</taxon>
        <taxon>Camellia</taxon>
    </lineage>
</organism>